<dbReference type="OrthoDB" id="1658288at2759"/>
<sequence length="106" mass="11861">MPKHNLRLLALDGDGIHGLSTLQILKQPTAILLSRLRITVDERIDTCVSLSDRIFQKRRHYVTIKGQIQGQSDADGLERTIKDIAVRYSLAENALPKDAPEAKCKV</sequence>
<protein>
    <submittedName>
        <fullName evidence="1">Uncharacterized protein</fullName>
    </submittedName>
</protein>
<evidence type="ECO:0000313" key="2">
    <source>
        <dbReference type="Proteomes" id="UP000481861"/>
    </source>
</evidence>
<gene>
    <name evidence="1" type="ORF">BDV95DRAFT_606677</name>
</gene>
<accession>A0A7C8I6R1</accession>
<reference evidence="1 2" key="1">
    <citation type="submission" date="2020-01" db="EMBL/GenBank/DDBJ databases">
        <authorList>
            <consortium name="DOE Joint Genome Institute"/>
            <person name="Haridas S."/>
            <person name="Albert R."/>
            <person name="Binder M."/>
            <person name="Bloem J."/>
            <person name="Labutti K."/>
            <person name="Salamov A."/>
            <person name="Andreopoulos B."/>
            <person name="Baker S.E."/>
            <person name="Barry K."/>
            <person name="Bills G."/>
            <person name="Bluhm B.H."/>
            <person name="Cannon C."/>
            <person name="Castanera R."/>
            <person name="Culley D.E."/>
            <person name="Daum C."/>
            <person name="Ezra D."/>
            <person name="Gonzalez J.B."/>
            <person name="Henrissat B."/>
            <person name="Kuo A."/>
            <person name="Liang C."/>
            <person name="Lipzen A."/>
            <person name="Lutzoni F."/>
            <person name="Magnuson J."/>
            <person name="Mondo S."/>
            <person name="Nolan M."/>
            <person name="Ohm R."/>
            <person name="Pangilinan J."/>
            <person name="Park H.-J.H."/>
            <person name="Ramirez L."/>
            <person name="Alfaro M."/>
            <person name="Sun H."/>
            <person name="Tritt A."/>
            <person name="Yoshinaga Y."/>
            <person name="Zwiers L.-H.L."/>
            <person name="Turgeon B.G."/>
            <person name="Goodwin S.B."/>
            <person name="Spatafora J.W."/>
            <person name="Crous P.W."/>
            <person name="Grigoriev I.V."/>
        </authorList>
    </citation>
    <scope>NUCLEOTIDE SEQUENCE [LARGE SCALE GENOMIC DNA]</scope>
    <source>
        <strain evidence="1 2">CBS 611.86</strain>
    </source>
</reference>
<organism evidence="1 2">
    <name type="scientific">Massariosphaeria phaeospora</name>
    <dbReference type="NCBI Taxonomy" id="100035"/>
    <lineage>
        <taxon>Eukaryota</taxon>
        <taxon>Fungi</taxon>
        <taxon>Dikarya</taxon>
        <taxon>Ascomycota</taxon>
        <taxon>Pezizomycotina</taxon>
        <taxon>Dothideomycetes</taxon>
        <taxon>Pleosporomycetidae</taxon>
        <taxon>Pleosporales</taxon>
        <taxon>Pleosporales incertae sedis</taxon>
        <taxon>Massariosphaeria</taxon>
    </lineage>
</organism>
<name>A0A7C8I6R1_9PLEO</name>
<keyword evidence="2" id="KW-1185">Reference proteome</keyword>
<comment type="caution">
    <text evidence="1">The sequence shown here is derived from an EMBL/GenBank/DDBJ whole genome shotgun (WGS) entry which is preliminary data.</text>
</comment>
<dbReference type="AlphaFoldDB" id="A0A7C8I6R1"/>
<proteinExistence type="predicted"/>
<evidence type="ECO:0000313" key="1">
    <source>
        <dbReference type="EMBL" id="KAF2872114.1"/>
    </source>
</evidence>
<dbReference type="Gene3D" id="3.40.1090.10">
    <property type="entry name" value="Cytosolic phospholipase A2 catalytic domain"/>
    <property type="match status" value="1"/>
</dbReference>
<dbReference type="EMBL" id="JAADJZ010000010">
    <property type="protein sequence ID" value="KAF2872114.1"/>
    <property type="molecule type" value="Genomic_DNA"/>
</dbReference>
<dbReference type="Proteomes" id="UP000481861">
    <property type="component" value="Unassembled WGS sequence"/>
</dbReference>